<dbReference type="Proteomes" id="UP001139193">
    <property type="component" value="Unassembled WGS sequence"/>
</dbReference>
<evidence type="ECO:0000313" key="2">
    <source>
        <dbReference type="Proteomes" id="UP001139193"/>
    </source>
</evidence>
<dbReference type="Gene3D" id="3.10.450.50">
    <property type="match status" value="1"/>
</dbReference>
<gene>
    <name evidence="1" type="ORF">MON38_20385</name>
</gene>
<comment type="caution">
    <text evidence="1">The sequence shown here is derived from an EMBL/GenBank/DDBJ whole genome shotgun (WGS) entry which is preliminary data.</text>
</comment>
<dbReference type="AlphaFoldDB" id="A0A9X2AIB3"/>
<dbReference type="EMBL" id="JALBGC010000006">
    <property type="protein sequence ID" value="MCI1189788.1"/>
    <property type="molecule type" value="Genomic_DNA"/>
</dbReference>
<evidence type="ECO:0000313" key="1">
    <source>
        <dbReference type="EMBL" id="MCI1189788.1"/>
    </source>
</evidence>
<organism evidence="1 2">
    <name type="scientific">Hymenobacter cyanobacteriorum</name>
    <dbReference type="NCBI Taxonomy" id="2926463"/>
    <lineage>
        <taxon>Bacteria</taxon>
        <taxon>Pseudomonadati</taxon>
        <taxon>Bacteroidota</taxon>
        <taxon>Cytophagia</taxon>
        <taxon>Cytophagales</taxon>
        <taxon>Hymenobacteraceae</taxon>
        <taxon>Hymenobacter</taxon>
    </lineage>
</organism>
<name>A0A9X2AIB3_9BACT</name>
<accession>A0A9X2AIB3</accession>
<sequence length="141" mass="15310">MLGATPRPAPGVGPAPSDEANILAAMAAFREALAAGDSARVQAAFTRSAWLLDESERPLHHRPVRQNGCRGWCRPGPPLTHYQLTVLPDSATALAVETYRYGTPVASRRARGQQYTAVSVLSRQGSRWLISSQTLYRESLP</sequence>
<protein>
    <submittedName>
        <fullName evidence="1">Nuclear transport factor 2 family protein</fullName>
    </submittedName>
</protein>
<dbReference type="RefSeq" id="WP_241938001.1">
    <property type="nucleotide sequence ID" value="NZ_JALBGC010000006.1"/>
</dbReference>
<proteinExistence type="predicted"/>
<dbReference type="InterPro" id="IPR032710">
    <property type="entry name" value="NTF2-like_dom_sf"/>
</dbReference>
<reference evidence="1" key="1">
    <citation type="submission" date="2022-03" db="EMBL/GenBank/DDBJ databases">
        <title>Bacterial whole genome sequence for Hymenobacter sp. DH14.</title>
        <authorList>
            <person name="Le V."/>
        </authorList>
    </citation>
    <scope>NUCLEOTIDE SEQUENCE</scope>
    <source>
        <strain evidence="1">DH14</strain>
    </source>
</reference>
<keyword evidence="2" id="KW-1185">Reference proteome</keyword>
<dbReference type="SUPFAM" id="SSF54427">
    <property type="entry name" value="NTF2-like"/>
    <property type="match status" value="1"/>
</dbReference>